<keyword evidence="2" id="KW-1185">Reference proteome</keyword>
<reference evidence="1 2" key="1">
    <citation type="submission" date="2020-04" db="EMBL/GenBank/DDBJ databases">
        <title>Flammeovirga sp. SR4, a novel species isolated from seawater.</title>
        <authorList>
            <person name="Wang X."/>
        </authorList>
    </citation>
    <scope>NUCLEOTIDE SEQUENCE [LARGE SCALE GENOMIC DNA]</scope>
    <source>
        <strain evidence="1 2">SR4</strain>
    </source>
</reference>
<proteinExistence type="predicted"/>
<comment type="caution">
    <text evidence="1">The sequence shown here is derived from an EMBL/GenBank/DDBJ whole genome shotgun (WGS) entry which is preliminary data.</text>
</comment>
<name>A0A7X8SLQ0_9BACT</name>
<protein>
    <submittedName>
        <fullName evidence="1">Uncharacterized protein</fullName>
    </submittedName>
</protein>
<dbReference type="EMBL" id="JABAIL010000004">
    <property type="protein sequence ID" value="NLR92437.1"/>
    <property type="molecule type" value="Genomic_DNA"/>
</dbReference>
<dbReference type="Proteomes" id="UP000585050">
    <property type="component" value="Unassembled WGS sequence"/>
</dbReference>
<dbReference type="InterPro" id="IPR054207">
    <property type="entry name" value="DUF6913"/>
</dbReference>
<dbReference type="Pfam" id="PF21857">
    <property type="entry name" value="DUF6913"/>
    <property type="match status" value="1"/>
</dbReference>
<sequence length="181" mass="21365">MLDIFRNKLLGHKISSTKKESGIEHNNDLPFEESTSVGVLFYIKDLEQLKSTLNESRIIEKILPKTVKNLEIIFITEEKRIDFDVPFEYKIIPLSKINWNKKNVESHLQLFIKKKFDYLFTFTYGISKILDQLAYQSHSTCRIALGEHQDVSAYEMKLSYDQLSFTERIRESIDILKKMHK</sequence>
<organism evidence="1 2">
    <name type="scientific">Flammeovirga agarivorans</name>
    <dbReference type="NCBI Taxonomy" id="2726742"/>
    <lineage>
        <taxon>Bacteria</taxon>
        <taxon>Pseudomonadati</taxon>
        <taxon>Bacteroidota</taxon>
        <taxon>Cytophagia</taxon>
        <taxon>Cytophagales</taxon>
        <taxon>Flammeovirgaceae</taxon>
        <taxon>Flammeovirga</taxon>
    </lineage>
</organism>
<accession>A0A7X8SLQ0</accession>
<dbReference type="RefSeq" id="WP_168883149.1">
    <property type="nucleotide sequence ID" value="NZ_JABAIL010000004.1"/>
</dbReference>
<dbReference type="AlphaFoldDB" id="A0A7X8SLQ0"/>
<evidence type="ECO:0000313" key="2">
    <source>
        <dbReference type="Proteomes" id="UP000585050"/>
    </source>
</evidence>
<gene>
    <name evidence="1" type="ORF">HGP29_14560</name>
</gene>
<evidence type="ECO:0000313" key="1">
    <source>
        <dbReference type="EMBL" id="NLR92437.1"/>
    </source>
</evidence>